<evidence type="ECO:0000313" key="3">
    <source>
        <dbReference type="Proteomes" id="UP000799118"/>
    </source>
</evidence>
<dbReference type="EMBL" id="ML769412">
    <property type="protein sequence ID" value="KAE9405039.1"/>
    <property type="molecule type" value="Genomic_DNA"/>
</dbReference>
<dbReference type="AlphaFoldDB" id="A0A6A4I2S2"/>
<feature type="compositionally biased region" description="Polar residues" evidence="1">
    <location>
        <begin position="9"/>
        <end position="23"/>
    </location>
</feature>
<feature type="region of interest" description="Disordered" evidence="1">
    <location>
        <begin position="150"/>
        <end position="170"/>
    </location>
</feature>
<sequence length="479" mass="53385">MVLRRRTESLSNGSRPPSSFVPTSSQYAHVSRYRSSQMEVRVHSPSVKVAGKDQKQLVPVFGEGDKISGTVTLDSKAPSSGRFVISVEGAFFYDEFSQSEGSTLVPEPRKHVFWSSSSIIQVSPSLDSFLSFSTPRSSLREGFTSTIKSIRRRPSGSSLNTAPPSPIIKSPVSPGFNRTYSFSFDLPRSSRSREEIPPTFISTVLPLSSRRQDLARQTGRLVYKLSVAWEPTESHEYPSFICAPMYYHPDTGFQSLDGSSQESESWLEMPLRFDRPMPFRCAITLPTSVTFARSSSIPYYVVFTTTPRNPVLAREIATDATISASLIRQITVTEQSSLPPTPPQTPSSTSDESESYRRVHLLKRVVKPLSPRPSDEASDEEKPLPRLPMHTVFNDSRLLHTSICIGFPKRARQHGSSDHHPSLEAQSSLPDGLHKAKFNLNKDMLPSIDWSGMSVKYYVDISVLVGQDDVRARIPIRVV</sequence>
<dbReference type="Proteomes" id="UP000799118">
    <property type="component" value="Unassembled WGS sequence"/>
</dbReference>
<dbReference type="OrthoDB" id="3259897at2759"/>
<reference evidence="2" key="1">
    <citation type="journal article" date="2019" name="Environ. Microbiol.">
        <title>Fungal ecological strategies reflected in gene transcription - a case study of two litter decomposers.</title>
        <authorList>
            <person name="Barbi F."/>
            <person name="Kohler A."/>
            <person name="Barry K."/>
            <person name="Baskaran P."/>
            <person name="Daum C."/>
            <person name="Fauchery L."/>
            <person name="Ihrmark K."/>
            <person name="Kuo A."/>
            <person name="LaButti K."/>
            <person name="Lipzen A."/>
            <person name="Morin E."/>
            <person name="Grigoriev I.V."/>
            <person name="Henrissat B."/>
            <person name="Lindahl B."/>
            <person name="Martin F."/>
        </authorList>
    </citation>
    <scope>NUCLEOTIDE SEQUENCE</scope>
    <source>
        <strain evidence="2">JB14</strain>
    </source>
</reference>
<proteinExistence type="predicted"/>
<evidence type="ECO:0000313" key="2">
    <source>
        <dbReference type="EMBL" id="KAE9405039.1"/>
    </source>
</evidence>
<feature type="region of interest" description="Disordered" evidence="1">
    <location>
        <begin position="1"/>
        <end position="23"/>
    </location>
</feature>
<gene>
    <name evidence="2" type="ORF">BT96DRAFT_853235</name>
</gene>
<accession>A0A6A4I2S2</accession>
<keyword evidence="3" id="KW-1185">Reference proteome</keyword>
<organism evidence="2 3">
    <name type="scientific">Gymnopus androsaceus JB14</name>
    <dbReference type="NCBI Taxonomy" id="1447944"/>
    <lineage>
        <taxon>Eukaryota</taxon>
        <taxon>Fungi</taxon>
        <taxon>Dikarya</taxon>
        <taxon>Basidiomycota</taxon>
        <taxon>Agaricomycotina</taxon>
        <taxon>Agaricomycetes</taxon>
        <taxon>Agaricomycetidae</taxon>
        <taxon>Agaricales</taxon>
        <taxon>Marasmiineae</taxon>
        <taxon>Omphalotaceae</taxon>
        <taxon>Gymnopus</taxon>
    </lineage>
</organism>
<evidence type="ECO:0000256" key="1">
    <source>
        <dbReference type="SAM" id="MobiDB-lite"/>
    </source>
</evidence>
<name>A0A6A4I2S2_9AGAR</name>
<feature type="region of interest" description="Disordered" evidence="1">
    <location>
        <begin position="333"/>
        <end position="388"/>
    </location>
</feature>
<feature type="region of interest" description="Disordered" evidence="1">
    <location>
        <begin position="410"/>
        <end position="429"/>
    </location>
</feature>
<protein>
    <submittedName>
        <fullName evidence="2">Uncharacterized protein</fullName>
    </submittedName>
</protein>